<dbReference type="PROSITE" id="PS51367">
    <property type="entry name" value="THAUMATIN_2"/>
    <property type="match status" value="1"/>
</dbReference>
<dbReference type="SUPFAM" id="SSF49870">
    <property type="entry name" value="Osmotin, thaumatin-like protein"/>
    <property type="match status" value="1"/>
</dbReference>
<sequence>MLLLCSSNIMLDKEYYSNVQSASVFSNKSEPNVWPGTLNSAQQSTTGFELLTRATNQVTTPVLWNGCFWARTGCSTATDGKFTCAQRSAAPARLHATEMVQSQDNFGQNQYRGKWRSGLLRCQPLRRLQCARACGLAGWNAGPPRAQPT</sequence>
<dbReference type="Pfam" id="PF00314">
    <property type="entry name" value="Thaumatin"/>
    <property type="match status" value="1"/>
</dbReference>
<dbReference type="InterPro" id="IPR001938">
    <property type="entry name" value="Thaumatin"/>
</dbReference>
<dbReference type="InterPro" id="IPR037176">
    <property type="entry name" value="Osmotin/thaumatin-like_sf"/>
</dbReference>
<protein>
    <submittedName>
        <fullName evidence="2">Uncharacterized protein</fullName>
    </submittedName>
</protein>
<dbReference type="Gene3D" id="2.60.110.10">
    <property type="entry name" value="Thaumatin"/>
    <property type="match status" value="1"/>
</dbReference>
<organism evidence="2 3">
    <name type="scientific">Rubus argutus</name>
    <name type="common">Southern blackberry</name>
    <dbReference type="NCBI Taxonomy" id="59490"/>
    <lineage>
        <taxon>Eukaryota</taxon>
        <taxon>Viridiplantae</taxon>
        <taxon>Streptophyta</taxon>
        <taxon>Embryophyta</taxon>
        <taxon>Tracheophyta</taxon>
        <taxon>Spermatophyta</taxon>
        <taxon>Magnoliopsida</taxon>
        <taxon>eudicotyledons</taxon>
        <taxon>Gunneridae</taxon>
        <taxon>Pentapetalae</taxon>
        <taxon>rosids</taxon>
        <taxon>fabids</taxon>
        <taxon>Rosales</taxon>
        <taxon>Rosaceae</taxon>
        <taxon>Rosoideae</taxon>
        <taxon>Rosoideae incertae sedis</taxon>
        <taxon>Rubus</taxon>
    </lineage>
</organism>
<reference evidence="2 3" key="1">
    <citation type="journal article" date="2023" name="G3 (Bethesda)">
        <title>A chromosome-length genome assembly and annotation of blackberry (Rubus argutus, cv. 'Hillquist').</title>
        <authorList>
            <person name="Bruna T."/>
            <person name="Aryal R."/>
            <person name="Dudchenko O."/>
            <person name="Sargent D.J."/>
            <person name="Mead D."/>
            <person name="Buti M."/>
            <person name="Cavallini A."/>
            <person name="Hytonen T."/>
            <person name="Andres J."/>
            <person name="Pham M."/>
            <person name="Weisz D."/>
            <person name="Mascagni F."/>
            <person name="Usai G."/>
            <person name="Natali L."/>
            <person name="Bassil N."/>
            <person name="Fernandez G.E."/>
            <person name="Lomsadze A."/>
            <person name="Armour M."/>
            <person name="Olukolu B."/>
            <person name="Poorten T."/>
            <person name="Britton C."/>
            <person name="Davik J."/>
            <person name="Ashrafi H."/>
            <person name="Aiden E.L."/>
            <person name="Borodovsky M."/>
            <person name="Worthington M."/>
        </authorList>
    </citation>
    <scope>NUCLEOTIDE SEQUENCE [LARGE SCALE GENOMIC DNA]</scope>
    <source>
        <strain evidence="2">PI 553951</strain>
    </source>
</reference>
<keyword evidence="3" id="KW-1185">Reference proteome</keyword>
<name>A0AAW1W8G4_RUBAR</name>
<accession>A0AAW1W8G4</accession>
<evidence type="ECO:0000256" key="1">
    <source>
        <dbReference type="ARBA" id="ARBA00010607"/>
    </source>
</evidence>
<dbReference type="EMBL" id="JBEDUW010000006">
    <property type="protein sequence ID" value="KAK9921039.1"/>
    <property type="molecule type" value="Genomic_DNA"/>
</dbReference>
<dbReference type="Proteomes" id="UP001457282">
    <property type="component" value="Unassembled WGS sequence"/>
</dbReference>
<comment type="similarity">
    <text evidence="1">Belongs to the thaumatin family.</text>
</comment>
<dbReference type="AlphaFoldDB" id="A0AAW1W8G4"/>
<comment type="caution">
    <text evidence="2">The sequence shown here is derived from an EMBL/GenBank/DDBJ whole genome shotgun (WGS) entry which is preliminary data.</text>
</comment>
<gene>
    <name evidence="2" type="ORF">M0R45_029569</name>
</gene>
<evidence type="ECO:0000313" key="3">
    <source>
        <dbReference type="Proteomes" id="UP001457282"/>
    </source>
</evidence>
<proteinExistence type="inferred from homology"/>
<evidence type="ECO:0000313" key="2">
    <source>
        <dbReference type="EMBL" id="KAK9921039.1"/>
    </source>
</evidence>